<evidence type="ECO:0000313" key="1">
    <source>
        <dbReference type="EMBL" id="KAF7999829.1"/>
    </source>
</evidence>
<sequence>MTLHTDLRERLRIYYLATVDFNSLIGKFFDGKMVNPVTREVEAPAKWARKAEHRKAMITHYLGYIHSSGVLMCLFRP</sequence>
<evidence type="ECO:0000313" key="2">
    <source>
        <dbReference type="Proteomes" id="UP000649328"/>
    </source>
</evidence>
<organism evidence="1 2">
    <name type="scientific">Metschnikowia pulcherrima</name>
    <dbReference type="NCBI Taxonomy" id="27326"/>
    <lineage>
        <taxon>Eukaryota</taxon>
        <taxon>Fungi</taxon>
        <taxon>Dikarya</taxon>
        <taxon>Ascomycota</taxon>
        <taxon>Saccharomycotina</taxon>
        <taxon>Pichiomycetes</taxon>
        <taxon>Metschnikowiaceae</taxon>
        <taxon>Metschnikowia</taxon>
    </lineage>
</organism>
<proteinExistence type="predicted"/>
<gene>
    <name evidence="1" type="ORF">HF325_005678</name>
</gene>
<accession>A0A8H7GLV7</accession>
<dbReference type="OrthoDB" id="3542292at2759"/>
<dbReference type="AlphaFoldDB" id="A0A8H7GLV7"/>
<name>A0A8H7GLV7_9ASCO</name>
<dbReference type="Proteomes" id="UP000649328">
    <property type="component" value="Unassembled WGS sequence"/>
</dbReference>
<comment type="caution">
    <text evidence="1">The sequence shown here is derived from an EMBL/GenBank/DDBJ whole genome shotgun (WGS) entry which is preliminary data.</text>
</comment>
<dbReference type="EMBL" id="JACBPP010000008">
    <property type="protein sequence ID" value="KAF7999829.1"/>
    <property type="molecule type" value="Genomic_DNA"/>
</dbReference>
<protein>
    <submittedName>
        <fullName evidence="1">Uncharacterized protein</fullName>
    </submittedName>
</protein>
<keyword evidence="2" id="KW-1185">Reference proteome</keyword>
<reference evidence="1" key="1">
    <citation type="submission" date="2020-10" db="EMBL/GenBank/DDBJ databases">
        <title>The Whole-Genome Sequence of Metschnikowia persimmonesis, a Novel Endophytic Yeast Species Isolated from Medicinal Plant Diospyros kaki Thumb.</title>
        <authorList>
            <person name="Rahmat E."/>
            <person name="Kang Y."/>
        </authorList>
    </citation>
    <scope>NUCLEOTIDE SEQUENCE</scope>
    <source>
        <strain evidence="1">KIOM G15050</strain>
    </source>
</reference>